<keyword evidence="8 10" id="KW-1133">Transmembrane helix</keyword>
<sequence length="495" mass="54380">MILTDPFEDENRPKRTVSFKTQNDYAPQSKAPQDDAFDHQSLSNKTGLVRGASLSSRQTASTGSMYSTASPVNNRLGAVEEELYDPYDGKQGHHFETSDAPLVHNAADMGRSQYQDLEYAEPHEEPQGKLVSEKSNAFSKFLGSGNPGKYPLEQRIEDKKRGIGRQRYPIVVWALTVAMCAVFIYELVANSNAQGTPVSFKPTVNYMLGPASATLIQVGARFPPCMKLVEAVPPSFVMQCPNATANPPAQDTLCTVEDVCGFGGFGDGEPNQWFRFIVPIFLHAGFVHLLLNMLAQLSIAAQIEREMGSGGFIITYFAAGIFGNVLGGNFALVGVPSVGASGAIFGTVAVTWIDLFAHWRYQYRPVRKLIFMTIELAIGVAIGYIPYVDNFAHLGGFLMGLLVGTTFYPVISPTKRHRAIMWGFRLAAIPLAIILFVVLTRNFYTSDPYAACSGCRYLSCFPTNANDHCKGYVACLSVGVLEYSLAFFFEQNWTY</sequence>
<dbReference type="EMBL" id="JAACJM010000001">
    <property type="protein sequence ID" value="KAF5375122.1"/>
    <property type="molecule type" value="Genomic_DNA"/>
</dbReference>
<evidence type="ECO:0000256" key="1">
    <source>
        <dbReference type="ARBA" id="ARBA00000156"/>
    </source>
</evidence>
<evidence type="ECO:0000313" key="14">
    <source>
        <dbReference type="Proteomes" id="UP000559256"/>
    </source>
</evidence>
<keyword evidence="5 10" id="KW-0812">Transmembrane</keyword>
<feature type="transmembrane region" description="Helical" evidence="10">
    <location>
        <begin position="312"/>
        <end position="332"/>
    </location>
</feature>
<evidence type="ECO:0000256" key="3">
    <source>
        <dbReference type="ARBA" id="ARBA00009045"/>
    </source>
</evidence>
<comment type="function">
    <text evidence="10">Serine protease involved in intramembrane proteolysis.</text>
</comment>
<evidence type="ECO:0000256" key="5">
    <source>
        <dbReference type="ARBA" id="ARBA00022692"/>
    </source>
</evidence>
<dbReference type="GO" id="GO:0006508">
    <property type="term" value="P:proteolysis"/>
    <property type="evidence" value="ECO:0007669"/>
    <property type="project" value="UniProtKB-KW"/>
</dbReference>
<evidence type="ECO:0000256" key="11">
    <source>
        <dbReference type="SAM" id="MobiDB-lite"/>
    </source>
</evidence>
<keyword evidence="14" id="KW-1185">Reference proteome</keyword>
<reference evidence="13 14" key="1">
    <citation type="journal article" date="2020" name="ISME J.">
        <title>Uncovering the hidden diversity of litter-decomposition mechanisms in mushroom-forming fungi.</title>
        <authorList>
            <person name="Floudas D."/>
            <person name="Bentzer J."/>
            <person name="Ahren D."/>
            <person name="Johansson T."/>
            <person name="Persson P."/>
            <person name="Tunlid A."/>
        </authorList>
    </citation>
    <scope>NUCLEOTIDE SEQUENCE [LARGE SCALE GENOMIC DNA]</scope>
    <source>
        <strain evidence="13 14">CBS 291.85</strain>
    </source>
</reference>
<feature type="transmembrane region" description="Helical" evidence="10">
    <location>
        <begin position="391"/>
        <end position="410"/>
    </location>
</feature>
<organism evidence="13 14">
    <name type="scientific">Tetrapyrgos nigripes</name>
    <dbReference type="NCBI Taxonomy" id="182062"/>
    <lineage>
        <taxon>Eukaryota</taxon>
        <taxon>Fungi</taxon>
        <taxon>Dikarya</taxon>
        <taxon>Basidiomycota</taxon>
        <taxon>Agaricomycotina</taxon>
        <taxon>Agaricomycetes</taxon>
        <taxon>Agaricomycetidae</taxon>
        <taxon>Agaricales</taxon>
        <taxon>Marasmiineae</taxon>
        <taxon>Marasmiaceae</taxon>
        <taxon>Tetrapyrgos</taxon>
    </lineage>
</organism>
<dbReference type="GO" id="GO:0016020">
    <property type="term" value="C:membrane"/>
    <property type="evidence" value="ECO:0007669"/>
    <property type="project" value="UniProtKB-SubCell"/>
</dbReference>
<comment type="subcellular location">
    <subcellularLocation>
        <location evidence="2 10">Membrane</location>
        <topology evidence="2 10">Multi-pass membrane protein</topology>
    </subcellularLocation>
</comment>
<dbReference type="InterPro" id="IPR035952">
    <property type="entry name" value="Rhomboid-like_sf"/>
</dbReference>
<keyword evidence="6 10" id="KW-0378">Hydrolase</keyword>
<feature type="compositionally biased region" description="Polar residues" evidence="11">
    <location>
        <begin position="53"/>
        <end position="70"/>
    </location>
</feature>
<dbReference type="InterPro" id="IPR002610">
    <property type="entry name" value="Peptidase_S54_rhomboid-like"/>
</dbReference>
<dbReference type="Gene3D" id="1.20.1540.10">
    <property type="entry name" value="Rhomboid-like"/>
    <property type="match status" value="1"/>
</dbReference>
<keyword evidence="7 10" id="KW-0720">Serine protease</keyword>
<evidence type="ECO:0000256" key="6">
    <source>
        <dbReference type="ARBA" id="ARBA00022801"/>
    </source>
</evidence>
<feature type="transmembrane region" description="Helical" evidence="10">
    <location>
        <begin position="422"/>
        <end position="439"/>
    </location>
</feature>
<feature type="transmembrane region" description="Helical" evidence="10">
    <location>
        <begin position="338"/>
        <end position="357"/>
    </location>
</feature>
<name>A0A8H5H1U1_9AGAR</name>
<dbReference type="GO" id="GO:0004252">
    <property type="term" value="F:serine-type endopeptidase activity"/>
    <property type="evidence" value="ECO:0007669"/>
    <property type="project" value="InterPro"/>
</dbReference>
<comment type="caution">
    <text evidence="13">The sequence shown here is derived from an EMBL/GenBank/DDBJ whole genome shotgun (WGS) entry which is preliminary data.</text>
</comment>
<dbReference type="EC" id="3.4.21.105" evidence="10"/>
<gene>
    <name evidence="13" type="ORF">D9758_000362</name>
</gene>
<comment type="catalytic activity">
    <reaction evidence="1 10">
        <text>Cleaves type-1 transmembrane domains using a catalytic dyad composed of serine and histidine that are contributed by different transmembrane domains.</text>
        <dbReference type="EC" id="3.4.21.105"/>
    </reaction>
</comment>
<feature type="transmembrane region" description="Helical" evidence="10">
    <location>
        <begin position="369"/>
        <end position="385"/>
    </location>
</feature>
<dbReference type="PANTHER" id="PTHR22936:SF69">
    <property type="entry name" value="RHOMBOID-LIKE PROTEIN"/>
    <property type="match status" value="1"/>
</dbReference>
<comment type="similarity">
    <text evidence="3 10">Belongs to the peptidase S54 family.</text>
</comment>
<dbReference type="AlphaFoldDB" id="A0A8H5H1U1"/>
<evidence type="ECO:0000256" key="2">
    <source>
        <dbReference type="ARBA" id="ARBA00004141"/>
    </source>
</evidence>
<evidence type="ECO:0000256" key="7">
    <source>
        <dbReference type="ARBA" id="ARBA00022825"/>
    </source>
</evidence>
<keyword evidence="9 10" id="KW-0472">Membrane</keyword>
<evidence type="ECO:0000256" key="9">
    <source>
        <dbReference type="ARBA" id="ARBA00023136"/>
    </source>
</evidence>
<evidence type="ECO:0000259" key="12">
    <source>
        <dbReference type="Pfam" id="PF01694"/>
    </source>
</evidence>
<proteinExistence type="inferred from homology"/>
<protein>
    <recommendedName>
        <fullName evidence="10">Rhomboid-type serine protease</fullName>
        <ecNumber evidence="10">3.4.21.105</ecNumber>
    </recommendedName>
</protein>
<dbReference type="Proteomes" id="UP000559256">
    <property type="component" value="Unassembled WGS sequence"/>
</dbReference>
<keyword evidence="4 10" id="KW-0645">Protease</keyword>
<dbReference type="OrthoDB" id="2146116at2759"/>
<dbReference type="InterPro" id="IPR022764">
    <property type="entry name" value="Peptidase_S54_rhomboid_dom"/>
</dbReference>
<dbReference type="PANTHER" id="PTHR22936">
    <property type="entry name" value="RHOMBOID-RELATED"/>
    <property type="match status" value="1"/>
</dbReference>
<accession>A0A8H5H1U1</accession>
<feature type="transmembrane region" description="Helical" evidence="10">
    <location>
        <begin position="168"/>
        <end position="188"/>
    </location>
</feature>
<evidence type="ECO:0000256" key="10">
    <source>
        <dbReference type="RuleBase" id="RU362115"/>
    </source>
</evidence>
<dbReference type="Pfam" id="PF01694">
    <property type="entry name" value="Rhomboid"/>
    <property type="match status" value="1"/>
</dbReference>
<dbReference type="SUPFAM" id="SSF144091">
    <property type="entry name" value="Rhomboid-like"/>
    <property type="match status" value="1"/>
</dbReference>
<evidence type="ECO:0000256" key="4">
    <source>
        <dbReference type="ARBA" id="ARBA00022670"/>
    </source>
</evidence>
<evidence type="ECO:0000313" key="13">
    <source>
        <dbReference type="EMBL" id="KAF5375122.1"/>
    </source>
</evidence>
<feature type="region of interest" description="Disordered" evidence="11">
    <location>
        <begin position="1"/>
        <end position="70"/>
    </location>
</feature>
<evidence type="ECO:0000256" key="8">
    <source>
        <dbReference type="ARBA" id="ARBA00022989"/>
    </source>
</evidence>
<feature type="transmembrane region" description="Helical" evidence="10">
    <location>
        <begin position="273"/>
        <end position="291"/>
    </location>
</feature>
<feature type="domain" description="Peptidase S54 rhomboid" evidence="12">
    <location>
        <begin position="271"/>
        <end position="408"/>
    </location>
</feature>